<feature type="region of interest" description="Disordered" evidence="1">
    <location>
        <begin position="291"/>
        <end position="331"/>
    </location>
</feature>
<comment type="caution">
    <text evidence="2">The sequence shown here is derived from an EMBL/GenBank/DDBJ whole genome shotgun (WGS) entry which is preliminary data.</text>
</comment>
<dbReference type="Proteomes" id="UP001497623">
    <property type="component" value="Unassembled WGS sequence"/>
</dbReference>
<sequence length="331" mass="38776">MASQSTSGEGEDFALLLDQRNLPKSGRRYYIWKPREPKYTYTLTSSSMDDYEALEYLSRVEHFEDFKKSQAKGNFFSNQLGYFNNTHLYNSRSRTQPKVVWFAPRKDPDEHNFYGNISYKVSMKKIMDCMKSLSINLYFVEIVDFKSTSATRFLFSHKKYDHIQLYDTKQIGGPWYENDNGEHFFAKCLNRRYQPDADAYEVPELVPHEFEIMIEFKDADYSKVFKLCDTEAVDHSDANEMDRNGKPKRKRCKKYQTSDCGNEKEFCSWEWSISHTEELLKSFKQTKNEMAENINSNIKSESESDSSQQSSESDSDSKSSSSSKRIKLSED</sequence>
<protein>
    <submittedName>
        <fullName evidence="2">Uncharacterized protein</fullName>
    </submittedName>
</protein>
<feature type="compositionally biased region" description="Low complexity" evidence="1">
    <location>
        <begin position="305"/>
        <end position="323"/>
    </location>
</feature>
<evidence type="ECO:0000313" key="2">
    <source>
        <dbReference type="EMBL" id="CAL4235812.1"/>
    </source>
</evidence>
<keyword evidence="3" id="KW-1185">Reference proteome</keyword>
<organism evidence="2 3">
    <name type="scientific">Meganyctiphanes norvegica</name>
    <name type="common">Northern krill</name>
    <name type="synonym">Thysanopoda norvegica</name>
    <dbReference type="NCBI Taxonomy" id="48144"/>
    <lineage>
        <taxon>Eukaryota</taxon>
        <taxon>Metazoa</taxon>
        <taxon>Ecdysozoa</taxon>
        <taxon>Arthropoda</taxon>
        <taxon>Crustacea</taxon>
        <taxon>Multicrustacea</taxon>
        <taxon>Malacostraca</taxon>
        <taxon>Eumalacostraca</taxon>
        <taxon>Eucarida</taxon>
        <taxon>Euphausiacea</taxon>
        <taxon>Euphausiidae</taxon>
        <taxon>Meganyctiphanes</taxon>
    </lineage>
</organism>
<proteinExistence type="predicted"/>
<dbReference type="AlphaFoldDB" id="A0AAV2SV63"/>
<reference evidence="2 3" key="1">
    <citation type="submission" date="2024-05" db="EMBL/GenBank/DDBJ databases">
        <authorList>
            <person name="Wallberg A."/>
        </authorList>
    </citation>
    <scope>NUCLEOTIDE SEQUENCE [LARGE SCALE GENOMIC DNA]</scope>
</reference>
<accession>A0AAV2SV63</accession>
<dbReference type="EMBL" id="CAXKWB010115865">
    <property type="protein sequence ID" value="CAL4235812.1"/>
    <property type="molecule type" value="Genomic_DNA"/>
</dbReference>
<evidence type="ECO:0000313" key="3">
    <source>
        <dbReference type="Proteomes" id="UP001497623"/>
    </source>
</evidence>
<name>A0AAV2SV63_MEGNR</name>
<evidence type="ECO:0000256" key="1">
    <source>
        <dbReference type="SAM" id="MobiDB-lite"/>
    </source>
</evidence>
<gene>
    <name evidence="2" type="ORF">MNOR_LOCUS40120</name>
</gene>